<dbReference type="SUPFAM" id="SSF46689">
    <property type="entry name" value="Homeodomain-like"/>
    <property type="match status" value="1"/>
</dbReference>
<comment type="caution">
    <text evidence="13">The sequence shown here is derived from an EMBL/GenBank/DDBJ whole genome shotgun (WGS) entry which is preliminary data.</text>
</comment>
<evidence type="ECO:0000259" key="12">
    <source>
        <dbReference type="PROSITE" id="PS50110"/>
    </source>
</evidence>
<dbReference type="PANTHER" id="PTHR42713">
    <property type="entry name" value="HISTIDINE KINASE-RELATED"/>
    <property type="match status" value="1"/>
</dbReference>
<dbReference type="SUPFAM" id="SSF52172">
    <property type="entry name" value="CheY-like"/>
    <property type="match status" value="1"/>
</dbReference>
<keyword evidence="8" id="KW-0804">Transcription</keyword>
<dbReference type="InterPro" id="IPR001789">
    <property type="entry name" value="Sig_transdc_resp-reg_receiver"/>
</dbReference>
<proteinExistence type="predicted"/>
<dbReference type="Proteomes" id="UP000461768">
    <property type="component" value="Unassembled WGS sequence"/>
</dbReference>
<evidence type="ECO:0000256" key="10">
    <source>
        <dbReference type="PROSITE-ProRule" id="PRU00169"/>
    </source>
</evidence>
<feature type="domain" description="HTH araC/xylS-type" evidence="11">
    <location>
        <begin position="146"/>
        <end position="244"/>
    </location>
</feature>
<keyword evidence="4 10" id="KW-0597">Phosphoprotein</keyword>
<dbReference type="PROSITE" id="PS50110">
    <property type="entry name" value="RESPONSE_REGULATORY"/>
    <property type="match status" value="1"/>
</dbReference>
<sequence>MYKVMIIDDEKSIRNLLKVVIKWEEYNSYVAGEAQSGIEAINIIDDIQPDIVFVDIRMPFMDGIEFSKIAMKRYPKLKIIILTAYNDFEYARECIGIGISDYMLKPIVKADIQENLATLVKELDARPIPDIKKDNVEEEQGNPHIMNIKNYIQENYNNSQMNLTAIAQYFNFNPSYLSRMFKAEAGISMIDYITKIRMEKAIECAKEGVLMYKTAKMVGIPDPNYFGKCFKKYTDYGYTDYVKNVRRE</sequence>
<comment type="subcellular location">
    <subcellularLocation>
        <location evidence="1">Cytoplasm</location>
    </subcellularLocation>
</comment>
<evidence type="ECO:0000256" key="9">
    <source>
        <dbReference type="ARBA" id="ARBA00024867"/>
    </source>
</evidence>
<keyword evidence="3" id="KW-0963">Cytoplasm</keyword>
<dbReference type="Pfam" id="PF00072">
    <property type="entry name" value="Response_reg"/>
    <property type="match status" value="1"/>
</dbReference>
<evidence type="ECO:0000256" key="4">
    <source>
        <dbReference type="ARBA" id="ARBA00022553"/>
    </source>
</evidence>
<dbReference type="SMART" id="SM00342">
    <property type="entry name" value="HTH_ARAC"/>
    <property type="match status" value="1"/>
</dbReference>
<evidence type="ECO:0000256" key="2">
    <source>
        <dbReference type="ARBA" id="ARBA00018672"/>
    </source>
</evidence>
<accession>A0A7V7UCI0</accession>
<feature type="domain" description="Response regulatory" evidence="12">
    <location>
        <begin position="3"/>
        <end position="120"/>
    </location>
</feature>
<dbReference type="InterPro" id="IPR051552">
    <property type="entry name" value="HptR"/>
</dbReference>
<evidence type="ECO:0000259" key="11">
    <source>
        <dbReference type="PROSITE" id="PS01124"/>
    </source>
</evidence>
<dbReference type="Gene3D" id="3.40.50.2300">
    <property type="match status" value="1"/>
</dbReference>
<dbReference type="OrthoDB" id="1769137at2"/>
<evidence type="ECO:0000256" key="7">
    <source>
        <dbReference type="ARBA" id="ARBA00023125"/>
    </source>
</evidence>
<dbReference type="Gene3D" id="1.10.10.60">
    <property type="entry name" value="Homeodomain-like"/>
    <property type="match status" value="2"/>
</dbReference>
<dbReference type="CDD" id="cd17536">
    <property type="entry name" value="REC_YesN-like"/>
    <property type="match status" value="1"/>
</dbReference>
<dbReference type="PROSITE" id="PS01124">
    <property type="entry name" value="HTH_ARAC_FAMILY_2"/>
    <property type="match status" value="1"/>
</dbReference>
<dbReference type="PANTHER" id="PTHR42713:SF3">
    <property type="entry name" value="TRANSCRIPTIONAL REGULATORY PROTEIN HPTR"/>
    <property type="match status" value="1"/>
</dbReference>
<dbReference type="InterPro" id="IPR011006">
    <property type="entry name" value="CheY-like_superfamily"/>
</dbReference>
<dbReference type="GO" id="GO:0003700">
    <property type="term" value="F:DNA-binding transcription factor activity"/>
    <property type="evidence" value="ECO:0007669"/>
    <property type="project" value="InterPro"/>
</dbReference>
<protein>
    <recommendedName>
        <fullName evidence="2">Stage 0 sporulation protein A homolog</fullName>
    </recommendedName>
</protein>
<evidence type="ECO:0000256" key="6">
    <source>
        <dbReference type="ARBA" id="ARBA00023015"/>
    </source>
</evidence>
<dbReference type="EMBL" id="WAGX01000004">
    <property type="protein sequence ID" value="KAB1439700.1"/>
    <property type="molecule type" value="Genomic_DNA"/>
</dbReference>
<dbReference type="GO" id="GO:0005737">
    <property type="term" value="C:cytoplasm"/>
    <property type="evidence" value="ECO:0007669"/>
    <property type="project" value="UniProtKB-SubCell"/>
</dbReference>
<keyword evidence="6" id="KW-0805">Transcription regulation</keyword>
<dbReference type="RefSeq" id="WP_151142468.1">
    <property type="nucleotide sequence ID" value="NZ_WAGX01000004.1"/>
</dbReference>
<dbReference type="InterPro" id="IPR009057">
    <property type="entry name" value="Homeodomain-like_sf"/>
</dbReference>
<evidence type="ECO:0000256" key="5">
    <source>
        <dbReference type="ARBA" id="ARBA00023012"/>
    </source>
</evidence>
<evidence type="ECO:0000256" key="3">
    <source>
        <dbReference type="ARBA" id="ARBA00022490"/>
    </source>
</evidence>
<keyword evidence="7" id="KW-0238">DNA-binding</keyword>
<name>A0A7V7UCI0_9FIRM</name>
<evidence type="ECO:0000313" key="14">
    <source>
        <dbReference type="Proteomes" id="UP000461768"/>
    </source>
</evidence>
<dbReference type="GO" id="GO:0043565">
    <property type="term" value="F:sequence-specific DNA binding"/>
    <property type="evidence" value="ECO:0007669"/>
    <property type="project" value="InterPro"/>
</dbReference>
<reference evidence="13 14" key="1">
    <citation type="submission" date="2019-09" db="EMBL/GenBank/DDBJ databases">
        <authorList>
            <person name="Valk L.C."/>
        </authorList>
    </citation>
    <scope>NUCLEOTIDE SEQUENCE [LARGE SCALE GENOMIC DNA]</scope>
    <source>
        <strain evidence="13">GalUA</strain>
    </source>
</reference>
<gene>
    <name evidence="13" type="ORF">F7O84_04745</name>
</gene>
<comment type="function">
    <text evidence="9">May play the central regulatory role in sporulation. It may be an element of the effector pathway responsible for the activation of sporulation genes in response to nutritional stress. Spo0A may act in concert with spo0H (a sigma factor) to control the expression of some genes that are critical to the sporulation process.</text>
</comment>
<keyword evidence="14" id="KW-1185">Reference proteome</keyword>
<dbReference type="SMART" id="SM00448">
    <property type="entry name" value="REC"/>
    <property type="match status" value="1"/>
</dbReference>
<reference evidence="13 14" key="2">
    <citation type="submission" date="2020-02" db="EMBL/GenBank/DDBJ databases">
        <title>Candidatus Galacturonibacter soehngenii shows hetero-acetogenic catabolism of galacturonic acid but lacks a canonical carbon monoxide dehydrogenase/acetyl-CoA synthase complex.</title>
        <authorList>
            <person name="Diender M."/>
            <person name="Stouten G.R."/>
            <person name="Petersen J.F."/>
            <person name="Nielsen P.H."/>
            <person name="Dueholm M.S."/>
            <person name="Pronk J.T."/>
            <person name="Van Loosdrecht M.C.M."/>
        </authorList>
    </citation>
    <scope>NUCLEOTIDE SEQUENCE [LARGE SCALE GENOMIC DNA]</scope>
    <source>
        <strain evidence="13">GalUA</strain>
    </source>
</reference>
<evidence type="ECO:0000256" key="1">
    <source>
        <dbReference type="ARBA" id="ARBA00004496"/>
    </source>
</evidence>
<dbReference type="GO" id="GO:0000160">
    <property type="term" value="P:phosphorelay signal transduction system"/>
    <property type="evidence" value="ECO:0007669"/>
    <property type="project" value="UniProtKB-KW"/>
</dbReference>
<evidence type="ECO:0000256" key="8">
    <source>
        <dbReference type="ARBA" id="ARBA00023163"/>
    </source>
</evidence>
<organism evidence="13 14">
    <name type="scientific">Candidatus Galacturonatibacter soehngenii</name>
    <dbReference type="NCBI Taxonomy" id="2307010"/>
    <lineage>
        <taxon>Bacteria</taxon>
        <taxon>Bacillati</taxon>
        <taxon>Bacillota</taxon>
        <taxon>Clostridia</taxon>
        <taxon>Lachnospirales</taxon>
        <taxon>Lachnospiraceae</taxon>
        <taxon>Candidatus Galacturonatibacter</taxon>
    </lineage>
</organism>
<keyword evidence="5" id="KW-0902">Two-component regulatory system</keyword>
<dbReference type="InterPro" id="IPR018060">
    <property type="entry name" value="HTH_AraC"/>
</dbReference>
<feature type="modified residue" description="4-aspartylphosphate" evidence="10">
    <location>
        <position position="55"/>
    </location>
</feature>
<dbReference type="Pfam" id="PF12833">
    <property type="entry name" value="HTH_18"/>
    <property type="match status" value="1"/>
</dbReference>
<evidence type="ECO:0000313" key="13">
    <source>
        <dbReference type="EMBL" id="KAB1439700.1"/>
    </source>
</evidence>
<dbReference type="AlphaFoldDB" id="A0A7V7UCI0"/>